<evidence type="ECO:0000313" key="2">
    <source>
        <dbReference type="EMBL" id="MBB6005230.1"/>
    </source>
</evidence>
<feature type="signal peptide" evidence="1">
    <location>
        <begin position="1"/>
        <end position="19"/>
    </location>
</feature>
<dbReference type="AlphaFoldDB" id="A0A841EY33"/>
<feature type="chain" id="PRO_5032415372" description="Lipoprotein" evidence="1">
    <location>
        <begin position="20"/>
        <end position="233"/>
    </location>
</feature>
<protein>
    <recommendedName>
        <fullName evidence="4">Lipoprotein</fullName>
    </recommendedName>
</protein>
<proteinExistence type="predicted"/>
<evidence type="ECO:0000313" key="3">
    <source>
        <dbReference type="Proteomes" id="UP000524404"/>
    </source>
</evidence>
<dbReference type="EMBL" id="JACHKT010000038">
    <property type="protein sequence ID" value="MBB6005230.1"/>
    <property type="molecule type" value="Genomic_DNA"/>
</dbReference>
<dbReference type="RefSeq" id="WP_184136862.1">
    <property type="nucleotide sequence ID" value="NZ_JACHKT010000038.1"/>
</dbReference>
<organism evidence="2 3">
    <name type="scientific">Arcicella rosea</name>
    <dbReference type="NCBI Taxonomy" id="502909"/>
    <lineage>
        <taxon>Bacteria</taxon>
        <taxon>Pseudomonadati</taxon>
        <taxon>Bacteroidota</taxon>
        <taxon>Cytophagia</taxon>
        <taxon>Cytophagales</taxon>
        <taxon>Flectobacillaceae</taxon>
        <taxon>Arcicella</taxon>
    </lineage>
</organism>
<accession>A0A841EY33</accession>
<keyword evidence="3" id="KW-1185">Reference proteome</keyword>
<gene>
    <name evidence="2" type="ORF">HNP25_003902</name>
</gene>
<comment type="caution">
    <text evidence="2">The sequence shown here is derived from an EMBL/GenBank/DDBJ whole genome shotgun (WGS) entry which is preliminary data.</text>
</comment>
<sequence length="233" mass="27095">MKPKQTYLFLIFSFLLLQACNNNDCGCVTPPQSGYGFFYPIYKQYVEYEVEETQYALSQEPLVKTYQIKELVDSFFTDIDGKEAILIKRFHRNNEQQAWKLDSVFTSKRLQDKALKSANNITYLKFIFPLKDKMTWDINQFNDLGKDEVIVENLYKPYTVNNQYFPITVGIVQQNDSTLVDLKKKIEVYADGVGLIYAEKTALAYCNTPDCIGKSKVDFGTRFIMKYKKNGKE</sequence>
<name>A0A841EY33_9BACT</name>
<dbReference type="PROSITE" id="PS51257">
    <property type="entry name" value="PROKAR_LIPOPROTEIN"/>
    <property type="match status" value="1"/>
</dbReference>
<reference evidence="2 3" key="1">
    <citation type="submission" date="2020-08" db="EMBL/GenBank/DDBJ databases">
        <title>Functional genomics of gut bacteria from endangered species of beetles.</title>
        <authorList>
            <person name="Carlos-Shanley C."/>
        </authorList>
    </citation>
    <scope>NUCLEOTIDE SEQUENCE [LARGE SCALE GENOMIC DNA]</scope>
    <source>
        <strain evidence="2 3">S00070</strain>
    </source>
</reference>
<keyword evidence="1" id="KW-0732">Signal</keyword>
<dbReference type="Proteomes" id="UP000524404">
    <property type="component" value="Unassembled WGS sequence"/>
</dbReference>
<evidence type="ECO:0008006" key="4">
    <source>
        <dbReference type="Google" id="ProtNLM"/>
    </source>
</evidence>
<evidence type="ECO:0000256" key="1">
    <source>
        <dbReference type="SAM" id="SignalP"/>
    </source>
</evidence>